<dbReference type="PANTHER" id="PTHR42776">
    <property type="entry name" value="SERINE PEPTIDASE S9 FAMILY MEMBER"/>
    <property type="match status" value="1"/>
</dbReference>
<keyword evidence="2" id="KW-0732">Signal</keyword>
<comment type="caution">
    <text evidence="4">The sequence shown here is derived from an EMBL/GenBank/DDBJ whole genome shotgun (WGS) entry which is preliminary data.</text>
</comment>
<feature type="signal peptide" evidence="2">
    <location>
        <begin position="1"/>
        <end position="25"/>
    </location>
</feature>
<gene>
    <name evidence="4" type="ORF">DVJ77_09520</name>
</gene>
<dbReference type="SUPFAM" id="SSF82171">
    <property type="entry name" value="DPP6 N-terminal domain-like"/>
    <property type="match status" value="1"/>
</dbReference>
<dbReference type="AlphaFoldDB" id="A0A369UNW2"/>
<accession>A0A369UNW2</accession>
<dbReference type="SUPFAM" id="SSF53474">
    <property type="entry name" value="alpha/beta-Hydrolases"/>
    <property type="match status" value="1"/>
</dbReference>
<proteinExistence type="predicted"/>
<evidence type="ECO:0000256" key="1">
    <source>
        <dbReference type="ARBA" id="ARBA00022801"/>
    </source>
</evidence>
<dbReference type="OrthoDB" id="4269629at2"/>
<dbReference type="GO" id="GO:0006508">
    <property type="term" value="P:proteolysis"/>
    <property type="evidence" value="ECO:0007669"/>
    <property type="project" value="InterPro"/>
</dbReference>
<feature type="chain" id="PRO_5016705544" evidence="2">
    <location>
        <begin position="26"/>
        <end position="672"/>
    </location>
</feature>
<sequence>MDIMTPLRTCITVAALLTFALPVGAEQAPAAKAPPPIADFVRHAEFSQVTLSPDGQYIAAVVPNADKNHENYLAILDGKTAKPLQKLPAGPNHMIHRYTWVTDQRLVVSLAQRLGGLDTPMATGELYASNADGSRMSILFGYRGSGNTGSRIKQDTLRYAAASLISDEPINDNQVLIATREFSNNREGNFTGIEKLNVMTGRTMRIGTSPARDAAFIADHQGQVRVAYASENFTRLKLWTRASNEAEWQLANDPVQSGITLRPVGFNRDNSKLYVESSQGAAPNAIELMDLTSGKRARIYQGKFADPVLLLPSADRQDYYAVITADGPRALHYIDEDSREAQLTQALAKNFPGELAYFSSFSRDGKRAIVHVLSDRNPGDYYVFDLDTRNARYLVSASRWIDPQQMRPKQLIELQARDGLSLHGFLTLPAGDKPYPLIVLPHGGPFGIADDWNFDPEAQLFASRGYAVLQVNYRGSGGYGARFEQRGYRQWGLAMQDDLTDATHWAVQQGYTQNGRICIYGASYGGYAALQGAVREPDLYRCAIGYAGVYDMRVQLDSSDTQRIYNGEGFLRQTMGDDRDDLLRRSPLGGVERLKADVLLIHGGEDQRVPLKNFRIFTQALDKLNKPYDSLVEPDEGHGFFLEKHRQQAYEKMLNFLDRNIGPSSTQAGTTN</sequence>
<dbReference type="PANTHER" id="PTHR42776:SF27">
    <property type="entry name" value="DIPEPTIDYL PEPTIDASE FAMILY MEMBER 6"/>
    <property type="match status" value="1"/>
</dbReference>
<organism evidence="4 5">
    <name type="scientific">Dyella tabacisoli</name>
    <dbReference type="NCBI Taxonomy" id="2282381"/>
    <lineage>
        <taxon>Bacteria</taxon>
        <taxon>Pseudomonadati</taxon>
        <taxon>Pseudomonadota</taxon>
        <taxon>Gammaproteobacteria</taxon>
        <taxon>Lysobacterales</taxon>
        <taxon>Rhodanobacteraceae</taxon>
        <taxon>Dyella</taxon>
    </lineage>
</organism>
<dbReference type="GO" id="GO:0004252">
    <property type="term" value="F:serine-type endopeptidase activity"/>
    <property type="evidence" value="ECO:0007669"/>
    <property type="project" value="TreeGrafter"/>
</dbReference>
<evidence type="ECO:0000256" key="2">
    <source>
        <dbReference type="SAM" id="SignalP"/>
    </source>
</evidence>
<evidence type="ECO:0000313" key="5">
    <source>
        <dbReference type="Proteomes" id="UP000253782"/>
    </source>
</evidence>
<name>A0A369UNW2_9GAMM</name>
<dbReference type="InterPro" id="IPR029058">
    <property type="entry name" value="AB_hydrolase_fold"/>
</dbReference>
<keyword evidence="1" id="KW-0378">Hydrolase</keyword>
<dbReference type="EMBL" id="QQAH01000008">
    <property type="protein sequence ID" value="RDD82013.1"/>
    <property type="molecule type" value="Genomic_DNA"/>
</dbReference>
<dbReference type="Gene3D" id="3.40.50.1820">
    <property type="entry name" value="alpha/beta hydrolase"/>
    <property type="match status" value="1"/>
</dbReference>
<feature type="domain" description="Peptidase S9 prolyl oligopeptidase catalytic" evidence="3">
    <location>
        <begin position="452"/>
        <end position="662"/>
    </location>
</feature>
<keyword evidence="5" id="KW-1185">Reference proteome</keyword>
<evidence type="ECO:0000313" key="4">
    <source>
        <dbReference type="EMBL" id="RDD82013.1"/>
    </source>
</evidence>
<reference evidence="4 5" key="1">
    <citation type="submission" date="2018-07" db="EMBL/GenBank/DDBJ databases">
        <title>Dyella tabacisoli L4-6T, whole genome shotgun sequence.</title>
        <authorList>
            <person name="Zhou X.-K."/>
            <person name="Li W.-J."/>
            <person name="Duan Y.-Q."/>
        </authorList>
    </citation>
    <scope>NUCLEOTIDE SEQUENCE [LARGE SCALE GENOMIC DNA]</scope>
    <source>
        <strain evidence="4 5">L4-6</strain>
    </source>
</reference>
<dbReference type="InterPro" id="IPR001375">
    <property type="entry name" value="Peptidase_S9_cat"/>
</dbReference>
<evidence type="ECO:0000259" key="3">
    <source>
        <dbReference type="Pfam" id="PF00326"/>
    </source>
</evidence>
<dbReference type="Pfam" id="PF00326">
    <property type="entry name" value="Peptidase_S9"/>
    <property type="match status" value="1"/>
</dbReference>
<protein>
    <submittedName>
        <fullName evidence="4">S9 family peptidase</fullName>
    </submittedName>
</protein>
<dbReference type="Proteomes" id="UP000253782">
    <property type="component" value="Unassembled WGS sequence"/>
</dbReference>